<dbReference type="Pfam" id="PF01935">
    <property type="entry name" value="DUF87"/>
    <property type="match status" value="1"/>
</dbReference>
<feature type="domain" description="TraD/TraG TraM recognition site" evidence="3">
    <location>
        <begin position="520"/>
        <end position="648"/>
    </location>
</feature>
<feature type="transmembrane region" description="Helical" evidence="1">
    <location>
        <begin position="12"/>
        <end position="34"/>
    </location>
</feature>
<dbReference type="InterPro" id="IPR032689">
    <property type="entry name" value="TraG-D_C"/>
</dbReference>
<dbReference type="RefSeq" id="WP_306351469.1">
    <property type="nucleotide sequence ID" value="NZ_JASAWV010000005.1"/>
</dbReference>
<dbReference type="Gene3D" id="3.40.50.300">
    <property type="entry name" value="P-loop containing nucleotide triphosphate hydrolases"/>
    <property type="match status" value="2"/>
</dbReference>
<reference evidence="4 5" key="1">
    <citation type="journal article" date="2023" name="Front. Microbiol.">
        <title>Phylogeography and host specificity of Pasteurellaceae pathogenic to sea-farmed fish in the north-east Atlantic.</title>
        <authorList>
            <person name="Gulla S."/>
            <person name="Colquhoun D.J."/>
            <person name="Olsen A.B."/>
            <person name="Spilsberg B."/>
            <person name="Lagesen K."/>
            <person name="Aakesson C.P."/>
            <person name="Strom S."/>
            <person name="Manji F."/>
            <person name="Birkbeck T.H."/>
            <person name="Nilsen H.K."/>
        </authorList>
    </citation>
    <scope>NUCLEOTIDE SEQUENCE [LARGE SCALE GENOMIC DNA]</scope>
    <source>
        <strain evidence="4 5">NVIB3131</strain>
    </source>
</reference>
<accession>A0AAW8CEM1</accession>
<keyword evidence="1" id="KW-1133">Transmembrane helix</keyword>
<name>A0AAW8CEM1_9PAST</name>
<sequence length="740" mass="84301">MMSTFKYQKEVLLRNIYEYIPAWVYLMLSLILIFASELAFAIPTVALSLAGLFILRSYSLFSQGYRVKKYQKNLTRLPLFIMHSKDIPISNKVHFLGMGFEWTAIHTQRIYDLNLPENRKYKAYPLCYRKAREIELVFEHNRYMQWLISFTSSSHICNPVKPAPPLQGQPYIHSVGLFEKEQQLVQELDERGSHMIVLGTTGVGKTRAAELIITSDIRRGDTVIVIDPKGDADLMLRCYSEAKKSGRLDKFHLFHLGYPEISAQYNPVGQFIRITEVATRIANQMPGEGQSAAFREFVWGYVNQIAKGIVGIGKTPSFPLIKKYSHDLEPLYIEFMTKLLKNRISDFNQKVKNYTDILNLKSEERRKIGFNHDISNIKRNREAIAYYCLFKESVDSLIFTHTELDIAQSLTKAFITDQQYLSKLVASLDPFLEKMTTGAISQLISPNFEDPSKDIFDWGSIIQSGGIVYVGLDALSDQEVARTVGAAMLADLTSQYGRIYKEGINHGLPDIGEKNHRKIRVHIDEANEPADQALLPTLNKARGAGVTVTLYTQTLSDLEARLGNKAEARQMLGNINTVMTFRVQDEETAKIFTEKQREVDVDRLVNFSSATASSDIGSGIDFTSNYQSRLMQSKQQLITTNDLTQLPKGQFFITMNGNRLYKGRVPLLKQDDCDISDNIRAVAQSMRENYQSTIPNWYNYQEYFNPYDVLNTGESNDIAHQFIKDLSSNYLDSEVPTNDL</sequence>
<evidence type="ECO:0000256" key="1">
    <source>
        <dbReference type="SAM" id="Phobius"/>
    </source>
</evidence>
<dbReference type="PANTHER" id="PTHR30121">
    <property type="entry name" value="UNCHARACTERIZED PROTEIN YJGR-RELATED"/>
    <property type="match status" value="1"/>
</dbReference>
<dbReference type="InterPro" id="IPR051162">
    <property type="entry name" value="T4SS_component"/>
</dbReference>
<comment type="caution">
    <text evidence="4">The sequence shown here is derived from an EMBL/GenBank/DDBJ whole genome shotgun (WGS) entry which is preliminary data.</text>
</comment>
<dbReference type="NCBIfam" id="TIGR03743">
    <property type="entry name" value="SXT_TraD"/>
    <property type="match status" value="1"/>
</dbReference>
<organism evidence="4 5">
    <name type="scientific">Phocoenobacter atlanticus subsp. atlanticus</name>
    <dbReference type="NCBI Taxonomy" id="3061285"/>
    <lineage>
        <taxon>Bacteria</taxon>
        <taxon>Pseudomonadati</taxon>
        <taxon>Pseudomonadota</taxon>
        <taxon>Gammaproteobacteria</taxon>
        <taxon>Pasteurellales</taxon>
        <taxon>Pasteurellaceae</taxon>
        <taxon>Phocoenobacter</taxon>
        <taxon>Phocoenobacter atlanticus</taxon>
    </lineage>
</organism>
<dbReference type="Pfam" id="PF12696">
    <property type="entry name" value="TraG-D_C"/>
    <property type="match status" value="1"/>
</dbReference>
<keyword evidence="1" id="KW-0812">Transmembrane</keyword>
<dbReference type="CDD" id="cd01127">
    <property type="entry name" value="TrwB_TraG_TraD_VirD4"/>
    <property type="match status" value="2"/>
</dbReference>
<keyword evidence="1" id="KW-0472">Membrane</keyword>
<gene>
    <name evidence="4" type="primary">traD</name>
    <name evidence="4" type="ORF">QJU57_04230</name>
</gene>
<dbReference type="NCBIfam" id="TIGR03754">
    <property type="entry name" value="conj_TOL_TraD"/>
    <property type="match status" value="1"/>
</dbReference>
<proteinExistence type="predicted"/>
<feature type="domain" description="Helicase HerA central" evidence="2">
    <location>
        <begin position="193"/>
        <end position="231"/>
    </location>
</feature>
<protein>
    <submittedName>
        <fullName evidence="4">Type IV conjugative transfer system coupling protein TraD</fullName>
    </submittedName>
</protein>
<dbReference type="Proteomes" id="UP001226020">
    <property type="component" value="Unassembled WGS sequence"/>
</dbReference>
<dbReference type="InterPro" id="IPR027417">
    <property type="entry name" value="P-loop_NTPase"/>
</dbReference>
<dbReference type="InterPro" id="IPR022458">
    <property type="entry name" value="Conjugative_coupling_TraG/TraD"/>
</dbReference>
<dbReference type="PANTHER" id="PTHR30121:SF12">
    <property type="entry name" value="TYPE IV SECRETION SYSTEM PROTEIN CAGE"/>
    <property type="match status" value="1"/>
</dbReference>
<dbReference type="InterPro" id="IPR002789">
    <property type="entry name" value="HerA_central"/>
</dbReference>
<dbReference type="InterPro" id="IPR022503">
    <property type="entry name" value="Conj_coupling_TraG/TraD_PFGI-1"/>
</dbReference>
<dbReference type="AlphaFoldDB" id="A0AAW8CEM1"/>
<evidence type="ECO:0000259" key="2">
    <source>
        <dbReference type="Pfam" id="PF01935"/>
    </source>
</evidence>
<dbReference type="SUPFAM" id="SSF52540">
    <property type="entry name" value="P-loop containing nucleoside triphosphate hydrolases"/>
    <property type="match status" value="1"/>
</dbReference>
<evidence type="ECO:0000313" key="4">
    <source>
        <dbReference type="EMBL" id="MDP8148290.1"/>
    </source>
</evidence>
<evidence type="ECO:0000259" key="3">
    <source>
        <dbReference type="Pfam" id="PF12696"/>
    </source>
</evidence>
<evidence type="ECO:0000313" key="5">
    <source>
        <dbReference type="Proteomes" id="UP001226020"/>
    </source>
</evidence>
<keyword evidence="5" id="KW-1185">Reference proteome</keyword>
<dbReference type="EMBL" id="JASAXT010000005">
    <property type="protein sequence ID" value="MDP8148290.1"/>
    <property type="molecule type" value="Genomic_DNA"/>
</dbReference>